<reference evidence="3 4" key="1">
    <citation type="submission" date="2014-06" db="EMBL/GenBank/DDBJ databases">
        <authorList>
            <person name="Swart Estienne"/>
        </authorList>
    </citation>
    <scope>NUCLEOTIDE SEQUENCE [LARGE SCALE GENOMIC DNA]</scope>
    <source>
        <strain evidence="3 4">130c</strain>
    </source>
</reference>
<proteinExistence type="predicted"/>
<protein>
    <recommendedName>
        <fullName evidence="5">START domain-containing protein</fullName>
    </recommendedName>
</protein>
<keyword evidence="2" id="KW-0732">Signal</keyword>
<dbReference type="Proteomes" id="UP000039865">
    <property type="component" value="Unassembled WGS sequence"/>
</dbReference>
<dbReference type="InParanoid" id="A0A078BAI5"/>
<gene>
    <name evidence="3" type="primary">Contig17607.g18726</name>
    <name evidence="3" type="ORF">STYLEM_20727</name>
</gene>
<feature type="signal peptide" evidence="2">
    <location>
        <begin position="1"/>
        <end position="19"/>
    </location>
</feature>
<dbReference type="AlphaFoldDB" id="A0A078BAI5"/>
<organism evidence="3 4">
    <name type="scientific">Stylonychia lemnae</name>
    <name type="common">Ciliate</name>
    <dbReference type="NCBI Taxonomy" id="5949"/>
    <lineage>
        <taxon>Eukaryota</taxon>
        <taxon>Sar</taxon>
        <taxon>Alveolata</taxon>
        <taxon>Ciliophora</taxon>
        <taxon>Intramacronucleata</taxon>
        <taxon>Spirotrichea</taxon>
        <taxon>Stichotrichia</taxon>
        <taxon>Sporadotrichida</taxon>
        <taxon>Oxytrichidae</taxon>
        <taxon>Stylonychinae</taxon>
        <taxon>Stylonychia</taxon>
    </lineage>
</organism>
<dbReference type="InterPro" id="IPR023393">
    <property type="entry name" value="START-like_dom_sf"/>
</dbReference>
<feature type="region of interest" description="Disordered" evidence="1">
    <location>
        <begin position="29"/>
        <end position="50"/>
    </location>
</feature>
<evidence type="ECO:0000313" key="4">
    <source>
        <dbReference type="Proteomes" id="UP000039865"/>
    </source>
</evidence>
<evidence type="ECO:0000313" key="3">
    <source>
        <dbReference type="EMBL" id="CDW91570.1"/>
    </source>
</evidence>
<feature type="chain" id="PRO_5001729983" description="START domain-containing protein" evidence="2">
    <location>
        <begin position="20"/>
        <end position="367"/>
    </location>
</feature>
<sequence length="367" mass="43190">MRAIFLYIAIFTLITLALANNQPQVPREVNFRETETTKNVGDDNEEDQQEDHIHDAKFENGFLPFERSVEKINQDFNDDKTYEAFTLLDVFQKAAAADRIYFEDKIREGFNEKDLIDEFLNTVIAKKLQIDKANFELRYPQLNSTDGWNYYINEPKKKLFFRNEPGFKIVTQQIEAIIEAPYENIVLLLREADLLKHSVPLLAVSEVKNAYKPWRQLLYQRFNAPWPLKDREVWVEISGYMLPFEDAFVFSFETVQDGENWFGTKINKNKKSTEMIFNKSFGYLRMIGPNRTLFKFIINADPNLEFVPAGMIDWGIKTVTGGFLNYLIDSCSDPPKMYKERLQSKKAEYDQIYSFMSRMSRAYRDEE</sequence>
<dbReference type="SUPFAM" id="SSF55961">
    <property type="entry name" value="Bet v1-like"/>
    <property type="match status" value="1"/>
</dbReference>
<evidence type="ECO:0000256" key="2">
    <source>
        <dbReference type="SAM" id="SignalP"/>
    </source>
</evidence>
<dbReference type="Gene3D" id="3.30.530.20">
    <property type="match status" value="1"/>
</dbReference>
<keyword evidence="4" id="KW-1185">Reference proteome</keyword>
<evidence type="ECO:0000256" key="1">
    <source>
        <dbReference type="SAM" id="MobiDB-lite"/>
    </source>
</evidence>
<accession>A0A078BAI5</accession>
<dbReference type="EMBL" id="CCKQ01019558">
    <property type="protein sequence ID" value="CDW91570.1"/>
    <property type="molecule type" value="Genomic_DNA"/>
</dbReference>
<name>A0A078BAI5_STYLE</name>
<evidence type="ECO:0008006" key="5">
    <source>
        <dbReference type="Google" id="ProtNLM"/>
    </source>
</evidence>